<dbReference type="Proteomes" id="UP000468766">
    <property type="component" value="Unassembled WGS sequence"/>
</dbReference>
<protein>
    <submittedName>
        <fullName evidence="1">Uncharacterized protein</fullName>
    </submittedName>
</protein>
<keyword evidence="2" id="KW-1185">Reference proteome</keyword>
<evidence type="ECO:0000313" key="2">
    <source>
        <dbReference type="Proteomes" id="UP000468766"/>
    </source>
</evidence>
<dbReference type="OrthoDB" id="9851959at2"/>
<dbReference type="RefSeq" id="WP_151621320.1">
    <property type="nucleotide sequence ID" value="NZ_WBXO01000011.1"/>
</dbReference>
<sequence length="192" mass="21608">MDLTLKDTSTTVVVRPNEVATASIELPCIKPKKEKAKFKCIIELRKLLDTEVEAQLVEEKEKSCLDIPGATVNILVSYVDYKATEEVITKELLKIFGVPQEAKIIACKPLNLRTKVEIINEDTYQVQGPNVSVILCFDLLILLSEDRKERTQIVSRQLCDLYCKALFCVPEVQEGCLVAKGMVVPLEPYCDF</sequence>
<reference evidence="1 2" key="1">
    <citation type="submission" date="2019-10" db="EMBL/GenBank/DDBJ databases">
        <title>Whole-genome sequence of the extremophile Heliorestis acidaminivorans DSM 24790.</title>
        <authorList>
            <person name="Kyndt J.A."/>
            <person name="Meyer T.E."/>
        </authorList>
    </citation>
    <scope>NUCLEOTIDE SEQUENCE [LARGE SCALE GENOMIC DNA]</scope>
    <source>
        <strain evidence="1 2">DSM 24790</strain>
    </source>
</reference>
<dbReference type="AlphaFoldDB" id="A0A6I0EUT5"/>
<organism evidence="1 2">
    <name type="scientific">Heliorestis acidaminivorans</name>
    <dbReference type="NCBI Taxonomy" id="553427"/>
    <lineage>
        <taxon>Bacteria</taxon>
        <taxon>Bacillati</taxon>
        <taxon>Bacillota</taxon>
        <taxon>Clostridia</taxon>
        <taxon>Eubacteriales</taxon>
        <taxon>Heliobacteriaceae</taxon>
        <taxon>Heliorestis</taxon>
    </lineage>
</organism>
<gene>
    <name evidence="1" type="ORF">F9B85_12165</name>
</gene>
<name>A0A6I0EUT5_9FIRM</name>
<proteinExistence type="predicted"/>
<comment type="caution">
    <text evidence="1">The sequence shown here is derived from an EMBL/GenBank/DDBJ whole genome shotgun (WGS) entry which is preliminary data.</text>
</comment>
<dbReference type="EMBL" id="WBXO01000011">
    <property type="protein sequence ID" value="KAB2951552.1"/>
    <property type="molecule type" value="Genomic_DNA"/>
</dbReference>
<accession>A0A6I0EUT5</accession>
<evidence type="ECO:0000313" key="1">
    <source>
        <dbReference type="EMBL" id="KAB2951552.1"/>
    </source>
</evidence>